<dbReference type="PANTHER" id="PTHR33646">
    <property type="entry name" value="GB|AAF00631.1"/>
    <property type="match status" value="1"/>
</dbReference>
<dbReference type="Proteomes" id="UP001153555">
    <property type="component" value="Unassembled WGS sequence"/>
</dbReference>
<dbReference type="InterPro" id="IPR049224">
    <property type="entry name" value="DUF6821"/>
</dbReference>
<feature type="transmembrane region" description="Helical" evidence="2">
    <location>
        <begin position="224"/>
        <end position="245"/>
    </location>
</feature>
<accession>A0A9N7MPS4</accession>
<evidence type="ECO:0000313" key="5">
    <source>
        <dbReference type="Proteomes" id="UP001153555"/>
    </source>
</evidence>
<organism evidence="4 5">
    <name type="scientific">Striga hermonthica</name>
    <name type="common">Purple witchweed</name>
    <name type="synonym">Buchnera hermonthica</name>
    <dbReference type="NCBI Taxonomy" id="68872"/>
    <lineage>
        <taxon>Eukaryota</taxon>
        <taxon>Viridiplantae</taxon>
        <taxon>Streptophyta</taxon>
        <taxon>Embryophyta</taxon>
        <taxon>Tracheophyta</taxon>
        <taxon>Spermatophyta</taxon>
        <taxon>Magnoliopsida</taxon>
        <taxon>eudicotyledons</taxon>
        <taxon>Gunneridae</taxon>
        <taxon>Pentapetalae</taxon>
        <taxon>asterids</taxon>
        <taxon>lamiids</taxon>
        <taxon>Lamiales</taxon>
        <taxon>Orobanchaceae</taxon>
        <taxon>Buchnereae</taxon>
        <taxon>Striga</taxon>
    </lineage>
</organism>
<evidence type="ECO:0000259" key="3">
    <source>
        <dbReference type="Pfam" id="PF20705"/>
    </source>
</evidence>
<dbReference type="OrthoDB" id="1931521at2759"/>
<evidence type="ECO:0000256" key="2">
    <source>
        <dbReference type="SAM" id="Phobius"/>
    </source>
</evidence>
<gene>
    <name evidence="4" type="ORF">SHERM_11742</name>
</gene>
<dbReference type="AlphaFoldDB" id="A0A9N7MPS4"/>
<sequence length="307" mass="33851">MATTDFNDWELLHSTSDSDSAPGEPLSEIDAGGLIQLDYFSLDARNIVVEDMGDGQSAAGSDNPSWIDPGPEENPNMYIHKESGEFWSDSGSDRSDDREFVQKEAVNEMGFSQDEKKGVRVGGIGEIFEGDGEKAEDLGKVCLESSGVKISSLEHGAVAEEVDSHVELEVSGEENSGMKMVEGGDQVMEDDRSKKNGELKKRSIVWWKMPVEFLRYCLFRMSPVWAVSVAAAAMMGFAILGRRLYKMKKRAKGLEIKVTVDDKKVSQVMSRAARLNEAFSIVKRVPMIRPSLPAVGSTNTWPVMSLR</sequence>
<dbReference type="Pfam" id="PF20705">
    <property type="entry name" value="DUF6821"/>
    <property type="match status" value="1"/>
</dbReference>
<name>A0A9N7MPS4_STRHE</name>
<feature type="domain" description="DUF6821" evidence="3">
    <location>
        <begin position="178"/>
        <end position="291"/>
    </location>
</feature>
<comment type="caution">
    <text evidence="4">The sequence shown here is derived from an EMBL/GenBank/DDBJ whole genome shotgun (WGS) entry which is preliminary data.</text>
</comment>
<feature type="region of interest" description="Disordered" evidence="1">
    <location>
        <begin position="1"/>
        <end position="27"/>
    </location>
</feature>
<dbReference type="EMBL" id="CACSLK010004199">
    <property type="protein sequence ID" value="CAA0809831.1"/>
    <property type="molecule type" value="Genomic_DNA"/>
</dbReference>
<keyword evidence="5" id="KW-1185">Reference proteome</keyword>
<protein>
    <recommendedName>
        <fullName evidence="3">DUF6821 domain-containing protein</fullName>
    </recommendedName>
</protein>
<keyword evidence="2" id="KW-0812">Transmembrane</keyword>
<evidence type="ECO:0000256" key="1">
    <source>
        <dbReference type="SAM" id="MobiDB-lite"/>
    </source>
</evidence>
<proteinExistence type="predicted"/>
<dbReference type="PANTHER" id="PTHR33646:SF6">
    <property type="entry name" value="TRANSMEMBRANE PROTEIN"/>
    <property type="match status" value="1"/>
</dbReference>
<keyword evidence="2" id="KW-0472">Membrane</keyword>
<dbReference type="InterPro" id="IPR045883">
    <property type="entry name" value="At4g13530-like"/>
</dbReference>
<evidence type="ECO:0000313" key="4">
    <source>
        <dbReference type="EMBL" id="CAA0809831.1"/>
    </source>
</evidence>
<reference evidence="4" key="1">
    <citation type="submission" date="2019-12" db="EMBL/GenBank/DDBJ databases">
        <authorList>
            <person name="Scholes J."/>
        </authorList>
    </citation>
    <scope>NUCLEOTIDE SEQUENCE</scope>
</reference>
<keyword evidence="2" id="KW-1133">Transmembrane helix</keyword>